<feature type="domain" description="F-box" evidence="5">
    <location>
        <begin position="126"/>
        <end position="173"/>
    </location>
</feature>
<feature type="compositionally biased region" description="Basic and acidic residues" evidence="4">
    <location>
        <begin position="408"/>
        <end position="429"/>
    </location>
</feature>
<comment type="caution">
    <text evidence="6">The sequence shown here is derived from an EMBL/GenBank/DDBJ whole genome shotgun (WGS) entry which is preliminary data.</text>
</comment>
<dbReference type="InterPro" id="IPR036322">
    <property type="entry name" value="WD40_repeat_dom_sf"/>
</dbReference>
<evidence type="ECO:0000259" key="5">
    <source>
        <dbReference type="PROSITE" id="PS50181"/>
    </source>
</evidence>
<dbReference type="GO" id="GO:1990234">
    <property type="term" value="C:transferase complex"/>
    <property type="evidence" value="ECO:0007669"/>
    <property type="project" value="UniProtKB-ARBA"/>
</dbReference>
<feature type="region of interest" description="Disordered" evidence="4">
    <location>
        <begin position="1"/>
        <end position="33"/>
    </location>
</feature>
<dbReference type="SMART" id="SM00320">
    <property type="entry name" value="WD40"/>
    <property type="match status" value="7"/>
</dbReference>
<feature type="repeat" description="WD" evidence="3">
    <location>
        <begin position="525"/>
        <end position="554"/>
    </location>
</feature>
<dbReference type="EMBL" id="MU155158">
    <property type="protein sequence ID" value="KAF9483054.1"/>
    <property type="molecule type" value="Genomic_DNA"/>
</dbReference>
<keyword evidence="7" id="KW-1185">Reference proteome</keyword>
<dbReference type="PROSITE" id="PS50082">
    <property type="entry name" value="WD_REPEATS_2"/>
    <property type="match status" value="6"/>
</dbReference>
<dbReference type="Pfam" id="PF00400">
    <property type="entry name" value="WD40"/>
    <property type="match status" value="5"/>
</dbReference>
<dbReference type="SMART" id="SM00256">
    <property type="entry name" value="FBOX"/>
    <property type="match status" value="1"/>
</dbReference>
<feature type="repeat" description="WD" evidence="3">
    <location>
        <begin position="597"/>
        <end position="636"/>
    </location>
</feature>
<feature type="repeat" description="WD" evidence="3">
    <location>
        <begin position="677"/>
        <end position="716"/>
    </location>
</feature>
<feature type="region of interest" description="Disordered" evidence="4">
    <location>
        <begin position="346"/>
        <end position="429"/>
    </location>
</feature>
<protein>
    <submittedName>
        <fullName evidence="6">WD40 repeat-like protein</fullName>
    </submittedName>
</protein>
<dbReference type="InterPro" id="IPR001680">
    <property type="entry name" value="WD40_rpt"/>
</dbReference>
<feature type="compositionally biased region" description="Low complexity" evidence="4">
    <location>
        <begin position="469"/>
        <end position="482"/>
    </location>
</feature>
<sequence>MIPLHDDHDGHATTSNNLQIHGHSNSNHLSTVSSSSTTASDVQILYMPIATPPTPAPSPPPAILTLHSNSQLNYDLGQVSTPLHIPSFETNNPALRREYLTSIIRSCTPEELLFLSHTIGGLLKPKAFEFNLPEELIFLIFLSIDDFRTLVNASQVSRMWNRIAKDESIWREMVIAYELEGMEEAEEEWKQYRRKVLERKIRAKQKWSMLASETEGGSAPLQDEGDISPLSTPPNDSEPLPFRLSYRRFFRDTCIINDNWRHGGKLLHQHRLPIISPDSGTVTSLALDKRWVVIGLANSMIKVYEARTGLLVRTLLGHESGVWGVCLVSQGGSRLLEKPATDAPRFYGRDCGAPSQEVQDNGPRAEGSRTGKRKRKKGAEGAMFQDIGEGGVEDVNRESKDALNGTKGESKKNTKGKGKEEEDNHDDLPARVAALNVYPNRDGSHVMPDTLLQPLISPEMQRALDLEVTTDGSGSSSGTSSGPEDKTGRARRYVDAGEQEDPAETIPGTDMPEMPFNMTYSSHGWGQPNSIIVSGGCDKVVRVWDLRSGQCIYVLHGHLSTIRSLRVLNRRPIAVTGSRDATLRVWDVQKGRCLRVLEGHSASVRCLDVFGDKVVSGSYDHTCRLWNIDTGECLHVLTGHFSQIYSVAFDGVRIASGGLDTTVRIWDVETGRCIALLQGHTALVCQLQLSPTMLATGGSDGRVITFSLQTYKALHRIAAHDSSVTSLQFNKDFLLTGGNDGRVRVYETATGAFVREFSEPSESVWKAGFVRGTCAIMCKRADKTVVEIWSMNPKRKDRKKTQ</sequence>
<keyword evidence="1 3" id="KW-0853">WD repeat</keyword>
<dbReference type="Gene3D" id="2.130.10.10">
    <property type="entry name" value="YVTN repeat-like/Quinoprotein amine dehydrogenase"/>
    <property type="match status" value="2"/>
</dbReference>
<dbReference type="PANTHER" id="PTHR22847:SF637">
    <property type="entry name" value="WD REPEAT DOMAIN 5B"/>
    <property type="match status" value="1"/>
</dbReference>
<evidence type="ECO:0000256" key="4">
    <source>
        <dbReference type="SAM" id="MobiDB-lite"/>
    </source>
</evidence>
<keyword evidence="2" id="KW-0677">Repeat</keyword>
<dbReference type="SUPFAM" id="SSF50978">
    <property type="entry name" value="WD40 repeat-like"/>
    <property type="match status" value="2"/>
</dbReference>
<dbReference type="InterPro" id="IPR020472">
    <property type="entry name" value="WD40_PAC1"/>
</dbReference>
<feature type="repeat" description="WD" evidence="3">
    <location>
        <begin position="555"/>
        <end position="596"/>
    </location>
</feature>
<name>A0A9P6D430_9AGAR</name>
<evidence type="ECO:0000313" key="6">
    <source>
        <dbReference type="EMBL" id="KAF9483054.1"/>
    </source>
</evidence>
<feature type="repeat" description="WD" evidence="3">
    <location>
        <begin position="717"/>
        <end position="756"/>
    </location>
</feature>
<feature type="compositionally biased region" description="Basic and acidic residues" evidence="4">
    <location>
        <begin position="483"/>
        <end position="495"/>
    </location>
</feature>
<organism evidence="6 7">
    <name type="scientific">Pholiota conissans</name>
    <dbReference type="NCBI Taxonomy" id="109636"/>
    <lineage>
        <taxon>Eukaryota</taxon>
        <taxon>Fungi</taxon>
        <taxon>Dikarya</taxon>
        <taxon>Basidiomycota</taxon>
        <taxon>Agaricomycotina</taxon>
        <taxon>Agaricomycetes</taxon>
        <taxon>Agaricomycetidae</taxon>
        <taxon>Agaricales</taxon>
        <taxon>Agaricineae</taxon>
        <taxon>Strophariaceae</taxon>
        <taxon>Pholiota</taxon>
    </lineage>
</organism>
<dbReference type="PANTHER" id="PTHR22847">
    <property type="entry name" value="WD40 REPEAT PROTEIN"/>
    <property type="match status" value="1"/>
</dbReference>
<dbReference type="AlphaFoldDB" id="A0A9P6D430"/>
<dbReference type="Proteomes" id="UP000807469">
    <property type="component" value="Unassembled WGS sequence"/>
</dbReference>
<dbReference type="PROSITE" id="PS50294">
    <property type="entry name" value="WD_REPEATS_REGION"/>
    <property type="match status" value="4"/>
</dbReference>
<reference evidence="6" key="1">
    <citation type="submission" date="2020-11" db="EMBL/GenBank/DDBJ databases">
        <authorList>
            <consortium name="DOE Joint Genome Institute"/>
            <person name="Ahrendt S."/>
            <person name="Riley R."/>
            <person name="Andreopoulos W."/>
            <person name="Labutti K."/>
            <person name="Pangilinan J."/>
            <person name="Ruiz-Duenas F.J."/>
            <person name="Barrasa J.M."/>
            <person name="Sanchez-Garcia M."/>
            <person name="Camarero S."/>
            <person name="Miyauchi S."/>
            <person name="Serrano A."/>
            <person name="Linde D."/>
            <person name="Babiker R."/>
            <person name="Drula E."/>
            <person name="Ayuso-Fernandez I."/>
            <person name="Pacheco R."/>
            <person name="Padilla G."/>
            <person name="Ferreira P."/>
            <person name="Barriuso J."/>
            <person name="Kellner H."/>
            <person name="Castanera R."/>
            <person name="Alfaro M."/>
            <person name="Ramirez L."/>
            <person name="Pisabarro A.G."/>
            <person name="Kuo A."/>
            <person name="Tritt A."/>
            <person name="Lipzen A."/>
            <person name="He G."/>
            <person name="Yan M."/>
            <person name="Ng V."/>
            <person name="Cullen D."/>
            <person name="Martin F."/>
            <person name="Rosso M.-N."/>
            <person name="Henrissat B."/>
            <person name="Hibbett D."/>
            <person name="Martinez A.T."/>
            <person name="Grigoriev I.V."/>
        </authorList>
    </citation>
    <scope>NUCLEOTIDE SEQUENCE</scope>
    <source>
        <strain evidence="6">CIRM-BRFM 674</strain>
    </source>
</reference>
<feature type="region of interest" description="Disordered" evidence="4">
    <location>
        <begin position="468"/>
        <end position="514"/>
    </location>
</feature>
<dbReference type="InterPro" id="IPR001810">
    <property type="entry name" value="F-box_dom"/>
</dbReference>
<dbReference type="OrthoDB" id="190105at2759"/>
<dbReference type="PROSITE" id="PS00678">
    <property type="entry name" value="WD_REPEATS_1"/>
    <property type="match status" value="4"/>
</dbReference>
<feature type="repeat" description="WD" evidence="3">
    <location>
        <begin position="637"/>
        <end position="676"/>
    </location>
</feature>
<dbReference type="InterPro" id="IPR019775">
    <property type="entry name" value="WD40_repeat_CS"/>
</dbReference>
<dbReference type="InterPro" id="IPR015943">
    <property type="entry name" value="WD40/YVTN_repeat-like_dom_sf"/>
</dbReference>
<evidence type="ECO:0000256" key="2">
    <source>
        <dbReference type="ARBA" id="ARBA00022737"/>
    </source>
</evidence>
<accession>A0A9P6D430</accession>
<dbReference type="SUPFAM" id="SSF81383">
    <property type="entry name" value="F-box domain"/>
    <property type="match status" value="1"/>
</dbReference>
<evidence type="ECO:0000256" key="1">
    <source>
        <dbReference type="ARBA" id="ARBA00022574"/>
    </source>
</evidence>
<evidence type="ECO:0000256" key="3">
    <source>
        <dbReference type="PROSITE-ProRule" id="PRU00221"/>
    </source>
</evidence>
<dbReference type="PROSITE" id="PS50181">
    <property type="entry name" value="FBOX"/>
    <property type="match status" value="1"/>
</dbReference>
<dbReference type="PRINTS" id="PR00320">
    <property type="entry name" value="GPROTEINBRPT"/>
</dbReference>
<feature type="compositionally biased region" description="Basic and acidic residues" evidence="4">
    <location>
        <begin position="1"/>
        <end position="11"/>
    </location>
</feature>
<dbReference type="CDD" id="cd00200">
    <property type="entry name" value="WD40"/>
    <property type="match status" value="1"/>
</dbReference>
<evidence type="ECO:0000313" key="7">
    <source>
        <dbReference type="Proteomes" id="UP000807469"/>
    </source>
</evidence>
<dbReference type="InterPro" id="IPR036047">
    <property type="entry name" value="F-box-like_dom_sf"/>
</dbReference>
<gene>
    <name evidence="6" type="ORF">BDN70DRAFT_874297</name>
</gene>
<proteinExistence type="predicted"/>
<dbReference type="Gene3D" id="1.20.1280.50">
    <property type="match status" value="1"/>
</dbReference>
<feature type="compositionally biased region" description="Low complexity" evidence="4">
    <location>
        <begin position="23"/>
        <end position="33"/>
    </location>
</feature>
<dbReference type="Pfam" id="PF12937">
    <property type="entry name" value="F-box-like"/>
    <property type="match status" value="1"/>
</dbReference>
<feature type="region of interest" description="Disordered" evidence="4">
    <location>
        <begin position="213"/>
        <end position="236"/>
    </location>
</feature>